<dbReference type="InterPro" id="IPR039481">
    <property type="entry name" value="EXOC2/Sec5_N_dom"/>
</dbReference>
<feature type="region of interest" description="Disordered" evidence="8">
    <location>
        <begin position="1"/>
        <end position="25"/>
    </location>
</feature>
<gene>
    <name evidence="11" type="primary">Cre-sec-5</name>
    <name evidence="11" type="ORF">CRE_22599</name>
</gene>
<dbReference type="Proteomes" id="UP000008281">
    <property type="component" value="Unassembled WGS sequence"/>
</dbReference>
<evidence type="ECO:0000256" key="3">
    <source>
        <dbReference type="ARBA" id="ARBA00017526"/>
    </source>
</evidence>
<dbReference type="Gene3D" id="2.60.40.10">
    <property type="entry name" value="Immunoglobulins"/>
    <property type="match status" value="1"/>
</dbReference>
<sequence length="901" mass="102510">MEENSNFSERLPPTVTGLSPTEGVPGTQITIRGENLGCDQNDVIMLFICGIDSLWSMKWKSPSKIIARVGAASRGPGEVRIVTKSGGKGTSNVKFRVFITQIGPLEESAVWVDETRTVPGREAIRSVPQIQDERDALGLVPSQKRMDQIVLSRDFPDCSGNLRMENFSPQWYLLENHADATIEDLRTAIKNMELAKQNDAKRSEEMHKANLYSLINCVDTLANLHQALEKGENADHFAALGNISKLIKDSKTKAESVFADVLKRKDDADATRNALGVIVRFKFIFFLSSKIEESMKKGEYITILNDYTRAKSLYSDTDVPLFRECKSRRDLENLEKRVFFPVMTEIDAKMEVFKEEMKRKLIDTPVSYEEQSKLIKYLKILDPESDPTWDCITSYYVWLEKSLWDMQEKFLKKAIDEEEEDKMRYSSNTQNQHMILTKTNEIQNFVTTLVELLLSKLPSFWKLANTYHSSSASPDAIQRLEDINTMLTTLINVSSWLVLNALITKALPDSVLNQYGNQFAKWPAVSADIGRSNLQQSLKTTRSLIASLLENQFSLTHVQPLIELCMTVRLKLVSDFVDSGIERVALLAHRINWKQDILDRAQQTKTILPDYYENEICECLTRTRDALSTTGYPGEACLFSRELFRETIIDLFFRLITSIKICFDRLFIRQRPQQLETQKKGNEITTKKLLIAVGDIEFIIAKTLNNVGKKMQECGVKHVDQIQEKSRAKLSSFRTKMINDCIAMMSSAFQPLIASATYEYMPDDDDISDYAKEMILCSVLQQAELELYAPQLAIECLQQTVSTALEDLLTHFSRLNQDTSPLIVTQIVIDLTGLEEALSTYATLAIRVQINTYRAGLVGRFDNHRLQQCLKNMRTTMRMALQSLEQHADSLDDDANNTSNI</sequence>
<evidence type="ECO:0000256" key="8">
    <source>
        <dbReference type="SAM" id="MobiDB-lite"/>
    </source>
</evidence>
<keyword evidence="4 7" id="KW-0813">Transport</keyword>
<evidence type="ECO:0000256" key="4">
    <source>
        <dbReference type="ARBA" id="ARBA00022448"/>
    </source>
</evidence>
<dbReference type="GO" id="GO:0090522">
    <property type="term" value="P:vesicle tethering involved in exocytosis"/>
    <property type="evidence" value="ECO:0007669"/>
    <property type="project" value="EnsemblMetazoa"/>
</dbReference>
<dbReference type="FunFam" id="2.60.40.10:FF:002488">
    <property type="entry name" value="Exocyst complex component 2"/>
    <property type="match status" value="1"/>
</dbReference>
<dbReference type="PANTHER" id="PTHR13043:SF1">
    <property type="entry name" value="EXOCYST COMPLEX COMPONENT 2"/>
    <property type="match status" value="1"/>
</dbReference>
<dbReference type="InParanoid" id="E3N3A9"/>
<reference evidence="11" key="1">
    <citation type="submission" date="2007-07" db="EMBL/GenBank/DDBJ databases">
        <title>PCAP assembly of the Caenorhabditis remanei genome.</title>
        <authorList>
            <consortium name="The Caenorhabditis remanei Sequencing Consortium"/>
            <person name="Wilson R.K."/>
        </authorList>
    </citation>
    <scope>NUCLEOTIDE SEQUENCE [LARGE SCALE GENOMIC DNA]</scope>
    <source>
        <strain evidence="11">PB4641</strain>
    </source>
</reference>
<comment type="subunit">
    <text evidence="7">Component of the exocyst complex.</text>
</comment>
<dbReference type="eggNOG" id="KOG2347">
    <property type="taxonomic scope" value="Eukaryota"/>
</dbReference>
<dbReference type="InterPro" id="IPR002909">
    <property type="entry name" value="IPT_dom"/>
</dbReference>
<dbReference type="AlphaFoldDB" id="E3N3A9"/>
<evidence type="ECO:0000259" key="9">
    <source>
        <dbReference type="Pfam" id="PF01833"/>
    </source>
</evidence>
<feature type="domain" description="IPT/TIG" evidence="9">
    <location>
        <begin position="13"/>
        <end position="96"/>
    </location>
</feature>
<accession>E3N3A9</accession>
<evidence type="ECO:0000256" key="2">
    <source>
        <dbReference type="ARBA" id="ARBA00010578"/>
    </source>
</evidence>
<dbReference type="GO" id="GO:0015031">
    <property type="term" value="P:protein transport"/>
    <property type="evidence" value="ECO:0007669"/>
    <property type="project" value="UniProtKB-KW"/>
</dbReference>
<evidence type="ECO:0000313" key="11">
    <source>
        <dbReference type="EMBL" id="EFO84546.1"/>
    </source>
</evidence>
<dbReference type="CDD" id="cd00102">
    <property type="entry name" value="IPT"/>
    <property type="match status" value="1"/>
</dbReference>
<dbReference type="FunCoup" id="E3N3A9">
    <property type="interactions" value="2825"/>
</dbReference>
<dbReference type="SUPFAM" id="SSF81296">
    <property type="entry name" value="E set domains"/>
    <property type="match status" value="1"/>
</dbReference>
<proteinExistence type="inferred from homology"/>
<comment type="similarity">
    <text evidence="2 7">Belongs to the SEC5 family.</text>
</comment>
<dbReference type="Pfam" id="PF15469">
    <property type="entry name" value="Sec5"/>
    <property type="match status" value="1"/>
</dbReference>
<dbReference type="InterPro" id="IPR029175">
    <property type="entry name" value="EXOC2/Sec5"/>
</dbReference>
<organism evidence="12">
    <name type="scientific">Caenorhabditis remanei</name>
    <name type="common">Caenorhabditis vulgaris</name>
    <dbReference type="NCBI Taxonomy" id="31234"/>
    <lineage>
        <taxon>Eukaryota</taxon>
        <taxon>Metazoa</taxon>
        <taxon>Ecdysozoa</taxon>
        <taxon>Nematoda</taxon>
        <taxon>Chromadorea</taxon>
        <taxon>Rhabditida</taxon>
        <taxon>Rhabditina</taxon>
        <taxon>Rhabditomorpha</taxon>
        <taxon>Rhabditoidea</taxon>
        <taxon>Rhabditidae</taxon>
        <taxon>Peloderinae</taxon>
        <taxon>Caenorhabditis</taxon>
    </lineage>
</organism>
<dbReference type="OMA" id="MSAKWKS"/>
<dbReference type="Pfam" id="PF01833">
    <property type="entry name" value="TIG"/>
    <property type="match status" value="1"/>
</dbReference>
<dbReference type="PANTHER" id="PTHR13043">
    <property type="entry name" value="EXOCYST COMPLEX COMPONENT SEC5"/>
    <property type="match status" value="1"/>
</dbReference>
<name>E3N3A9_CAERE</name>
<dbReference type="STRING" id="31234.E3N3A9"/>
<dbReference type="InterPro" id="IPR013783">
    <property type="entry name" value="Ig-like_fold"/>
</dbReference>
<evidence type="ECO:0000259" key="10">
    <source>
        <dbReference type="Pfam" id="PF15469"/>
    </source>
</evidence>
<protein>
    <recommendedName>
        <fullName evidence="3 7">Exocyst complex component 2</fullName>
    </recommendedName>
</protein>
<dbReference type="EMBL" id="DS268518">
    <property type="protein sequence ID" value="EFO84546.1"/>
    <property type="molecule type" value="Genomic_DNA"/>
</dbReference>
<evidence type="ECO:0000256" key="6">
    <source>
        <dbReference type="ARBA" id="ARBA00022927"/>
    </source>
</evidence>
<keyword evidence="12" id="KW-1185">Reference proteome</keyword>
<dbReference type="InterPro" id="IPR014756">
    <property type="entry name" value="Ig_E-set"/>
</dbReference>
<feature type="domain" description="Exocyst complex component EXOC2/Sec5 N-terminal" evidence="10">
    <location>
        <begin position="134"/>
        <end position="884"/>
    </location>
</feature>
<evidence type="ECO:0000313" key="12">
    <source>
        <dbReference type="Proteomes" id="UP000008281"/>
    </source>
</evidence>
<keyword evidence="6 7" id="KW-0653">Protein transport</keyword>
<evidence type="ECO:0000256" key="7">
    <source>
        <dbReference type="RuleBase" id="RU365069"/>
    </source>
</evidence>
<keyword evidence="5 7" id="KW-0268">Exocytosis</keyword>
<dbReference type="GO" id="GO:0000145">
    <property type="term" value="C:exocyst"/>
    <property type="evidence" value="ECO:0007669"/>
    <property type="project" value="UniProtKB-UniRule"/>
</dbReference>
<dbReference type="OrthoDB" id="26242at2759"/>
<dbReference type="HOGENOM" id="CLU_005811_1_0_1"/>
<evidence type="ECO:0000256" key="5">
    <source>
        <dbReference type="ARBA" id="ARBA00022483"/>
    </source>
</evidence>
<evidence type="ECO:0000256" key="1">
    <source>
        <dbReference type="ARBA" id="ARBA00002660"/>
    </source>
</evidence>
<dbReference type="GO" id="GO:0006893">
    <property type="term" value="P:Golgi to plasma membrane transport"/>
    <property type="evidence" value="ECO:0007669"/>
    <property type="project" value="UniProtKB-UniRule"/>
</dbReference>
<comment type="function">
    <text evidence="1 7">Component of the exocyst complex involved in the docking of exocytic vesicles with fusion sites on the plasma membrane.</text>
</comment>